<proteinExistence type="predicted"/>
<dbReference type="AlphaFoldDB" id="A0A3M7RRN2"/>
<keyword evidence="2" id="KW-1185">Reference proteome</keyword>
<evidence type="ECO:0000313" key="1">
    <source>
        <dbReference type="EMBL" id="RNA25958.1"/>
    </source>
</evidence>
<name>A0A3M7RRN2_BRAPC</name>
<feature type="non-terminal residue" evidence="1">
    <location>
        <position position="1"/>
    </location>
</feature>
<accession>A0A3M7RRN2</accession>
<sequence>RGFKLGDSYSLLFESGPADDSSRVITGKKDSLFEYKKRFRATWIGSKIYFGNDFMNFFLGNLGMEMSKITRDYEIVKNRSIVKDQRKLFLDENDLDQKFQTMSGSCVCNSETRRFFLLRNELQFQWKIEKGGKLRVTIDLFYLLIRIADCFGFD</sequence>
<reference evidence="1 2" key="1">
    <citation type="journal article" date="2018" name="Sci. Rep.">
        <title>Genomic signatures of local adaptation to the degree of environmental predictability in rotifers.</title>
        <authorList>
            <person name="Franch-Gras L."/>
            <person name="Hahn C."/>
            <person name="Garcia-Roger E.M."/>
            <person name="Carmona M.J."/>
            <person name="Serra M."/>
            <person name="Gomez A."/>
        </authorList>
    </citation>
    <scope>NUCLEOTIDE SEQUENCE [LARGE SCALE GENOMIC DNA]</scope>
    <source>
        <strain evidence="1">HYR1</strain>
    </source>
</reference>
<dbReference type="Proteomes" id="UP000276133">
    <property type="component" value="Unassembled WGS sequence"/>
</dbReference>
<comment type="caution">
    <text evidence="1">The sequence shown here is derived from an EMBL/GenBank/DDBJ whole genome shotgun (WGS) entry which is preliminary data.</text>
</comment>
<gene>
    <name evidence="1" type="ORF">BpHYR1_006474</name>
</gene>
<organism evidence="1 2">
    <name type="scientific">Brachionus plicatilis</name>
    <name type="common">Marine rotifer</name>
    <name type="synonym">Brachionus muelleri</name>
    <dbReference type="NCBI Taxonomy" id="10195"/>
    <lineage>
        <taxon>Eukaryota</taxon>
        <taxon>Metazoa</taxon>
        <taxon>Spiralia</taxon>
        <taxon>Gnathifera</taxon>
        <taxon>Rotifera</taxon>
        <taxon>Eurotatoria</taxon>
        <taxon>Monogononta</taxon>
        <taxon>Pseudotrocha</taxon>
        <taxon>Ploima</taxon>
        <taxon>Brachionidae</taxon>
        <taxon>Brachionus</taxon>
    </lineage>
</organism>
<dbReference type="EMBL" id="REGN01002831">
    <property type="protein sequence ID" value="RNA25958.1"/>
    <property type="molecule type" value="Genomic_DNA"/>
</dbReference>
<protein>
    <submittedName>
        <fullName evidence="1">Uncharacterized protein</fullName>
    </submittedName>
</protein>
<evidence type="ECO:0000313" key="2">
    <source>
        <dbReference type="Proteomes" id="UP000276133"/>
    </source>
</evidence>